<keyword evidence="5" id="KW-1185">Reference proteome</keyword>
<protein>
    <submittedName>
        <fullName evidence="4">Tyrosine-type recombinase/integrase</fullName>
    </submittedName>
</protein>
<dbReference type="InterPro" id="IPR002104">
    <property type="entry name" value="Integrase_catalytic"/>
</dbReference>
<feature type="compositionally biased region" description="Low complexity" evidence="2">
    <location>
        <begin position="693"/>
        <end position="702"/>
    </location>
</feature>
<dbReference type="Gene3D" id="1.10.443.10">
    <property type="entry name" value="Intergrase catalytic core"/>
    <property type="match status" value="1"/>
</dbReference>
<dbReference type="Proteomes" id="UP001551675">
    <property type="component" value="Unassembled WGS sequence"/>
</dbReference>
<proteinExistence type="predicted"/>
<reference evidence="4 5" key="1">
    <citation type="submission" date="2024-06" db="EMBL/GenBank/DDBJ databases">
        <title>The Natural Products Discovery Center: Release of the First 8490 Sequenced Strains for Exploring Actinobacteria Biosynthetic Diversity.</title>
        <authorList>
            <person name="Kalkreuter E."/>
            <person name="Kautsar S.A."/>
            <person name="Yang D."/>
            <person name="Bader C.D."/>
            <person name="Teijaro C.N."/>
            <person name="Fluegel L."/>
            <person name="Davis C.M."/>
            <person name="Simpson J.R."/>
            <person name="Lauterbach L."/>
            <person name="Steele A.D."/>
            <person name="Gui C."/>
            <person name="Meng S."/>
            <person name="Li G."/>
            <person name="Viehrig K."/>
            <person name="Ye F."/>
            <person name="Su P."/>
            <person name="Kiefer A.F."/>
            <person name="Nichols A."/>
            <person name="Cepeda A.J."/>
            <person name="Yan W."/>
            <person name="Fan B."/>
            <person name="Jiang Y."/>
            <person name="Adhikari A."/>
            <person name="Zheng C.-J."/>
            <person name="Schuster L."/>
            <person name="Cowan T.M."/>
            <person name="Smanski M.J."/>
            <person name="Chevrette M.G."/>
            <person name="De Carvalho L.P.S."/>
            <person name="Shen B."/>
        </authorList>
    </citation>
    <scope>NUCLEOTIDE SEQUENCE [LARGE SCALE GENOMIC DNA]</scope>
    <source>
        <strain evidence="4 5">NPDC050100</strain>
    </source>
</reference>
<evidence type="ECO:0000259" key="3">
    <source>
        <dbReference type="PROSITE" id="PS51898"/>
    </source>
</evidence>
<sequence>MTGDRPRRLHLAGEDDPIWRLWSQLPEPWRGPVIGPGIDGWDAITENIDYKINLTGLPELIQAELAWMAHWQAADGTRSSVLAISQLANILRRAIRDGHPFPSSIRQMGWETAAVLQTWFYATRWGRFPPHGVRARLRVIFRFAHTALLAACHGGHWWELDYWHPRCDPRIPLGEREPMAHYGCSPALIECLWLREAVKWHLGTMLEAGTLRWTSISEEKLRCLHRFDRWLAIAFDDPREVLADPAAAARQAAAFRRWDADPANRSDGRKHRRVPGKVHPRLINDDLRAVAELFAFMAANQAETRRVLGVLAEPWQQVSDVHAAGWLRQVSRIPHEVALHEEDYVDDHALAQITAALPLLGLPREEQMQITRGDGRHVLSDGFGDPQAMRMILLQILTGRRSSEIRHCDFDCLSAGTGRALDAAQGEQIARFRYAQTKIDIAPDTILVDSEVVVIIEEQQQWVRDRFPDTQPKHLFLQLTGNRTGTKPYPSGTYSYRLRAFSKVIQVLDSYGRFVGLSHTHRFRHTKLTRLAELGLPIHVLQRYAGHATPSMTMHYIAQREEHAEQAFLATRKVKVDGTSVVFSREDHDLLHLFDRADRILPHGWCLLPPLQTCDKGNACLTCSVFVTDTSHRTALERQLADTTALIERTITAFAERHGHPMPEDNPWLAQRQAEQAALTRLLHALDHQPGRAVQGAGCGAPPQGPVPVTLDLTRRRRTRP</sequence>
<dbReference type="Pfam" id="PF00589">
    <property type="entry name" value="Phage_integrase"/>
    <property type="match status" value="1"/>
</dbReference>
<feature type="domain" description="Tyr recombinase" evidence="3">
    <location>
        <begin position="357"/>
        <end position="569"/>
    </location>
</feature>
<organism evidence="4 5">
    <name type="scientific">Microtetraspora glauca</name>
    <dbReference type="NCBI Taxonomy" id="1996"/>
    <lineage>
        <taxon>Bacteria</taxon>
        <taxon>Bacillati</taxon>
        <taxon>Actinomycetota</taxon>
        <taxon>Actinomycetes</taxon>
        <taxon>Streptosporangiales</taxon>
        <taxon>Streptosporangiaceae</taxon>
        <taxon>Microtetraspora</taxon>
    </lineage>
</organism>
<dbReference type="InterPro" id="IPR011010">
    <property type="entry name" value="DNA_brk_join_enz"/>
</dbReference>
<dbReference type="PROSITE" id="PS51898">
    <property type="entry name" value="TYR_RECOMBINASE"/>
    <property type="match status" value="1"/>
</dbReference>
<dbReference type="InterPro" id="IPR013762">
    <property type="entry name" value="Integrase-like_cat_sf"/>
</dbReference>
<dbReference type="EMBL" id="JBFALK010000039">
    <property type="protein sequence ID" value="MEV0974967.1"/>
    <property type="molecule type" value="Genomic_DNA"/>
</dbReference>
<accession>A0ABV3GUJ2</accession>
<evidence type="ECO:0000256" key="1">
    <source>
        <dbReference type="ARBA" id="ARBA00023172"/>
    </source>
</evidence>
<evidence type="ECO:0000313" key="5">
    <source>
        <dbReference type="Proteomes" id="UP001551675"/>
    </source>
</evidence>
<keyword evidence="1" id="KW-0233">DNA recombination</keyword>
<dbReference type="RefSeq" id="WP_358142167.1">
    <property type="nucleotide sequence ID" value="NZ_JBFALK010000039.1"/>
</dbReference>
<evidence type="ECO:0000256" key="2">
    <source>
        <dbReference type="SAM" id="MobiDB-lite"/>
    </source>
</evidence>
<dbReference type="SUPFAM" id="SSF56349">
    <property type="entry name" value="DNA breaking-rejoining enzymes"/>
    <property type="match status" value="1"/>
</dbReference>
<name>A0ABV3GUJ2_MICGL</name>
<evidence type="ECO:0000313" key="4">
    <source>
        <dbReference type="EMBL" id="MEV0974967.1"/>
    </source>
</evidence>
<gene>
    <name evidence="4" type="ORF">AB0I59_40800</name>
</gene>
<feature type="region of interest" description="Disordered" evidence="2">
    <location>
        <begin position="693"/>
        <end position="721"/>
    </location>
</feature>
<comment type="caution">
    <text evidence="4">The sequence shown here is derived from an EMBL/GenBank/DDBJ whole genome shotgun (WGS) entry which is preliminary data.</text>
</comment>